<evidence type="ECO:0000313" key="6">
    <source>
        <dbReference type="EMBL" id="KAJ1214049.1"/>
    </source>
</evidence>
<protein>
    <recommendedName>
        <fullName evidence="5">Janus kinase and microtubule-interacting protein C-terminal domain-containing protein</fullName>
    </recommendedName>
</protein>
<feature type="region of interest" description="Disordered" evidence="4">
    <location>
        <begin position="419"/>
        <end position="451"/>
    </location>
</feature>
<evidence type="ECO:0000256" key="2">
    <source>
        <dbReference type="ARBA" id="ARBA00023054"/>
    </source>
</evidence>
<evidence type="ECO:0000256" key="4">
    <source>
        <dbReference type="SAM" id="MobiDB-lite"/>
    </source>
</evidence>
<dbReference type="AlphaFoldDB" id="A0AAV7WLL3"/>
<dbReference type="PANTHER" id="PTHR18935:SF6">
    <property type="entry name" value="JANUS KINASE AND MICROTUBULE-INTERACTING PROTEIN 1"/>
    <property type="match status" value="1"/>
</dbReference>
<comment type="similarity">
    <text evidence="1">Belongs to the JAKMIP family.</text>
</comment>
<dbReference type="InterPro" id="IPR031994">
    <property type="entry name" value="JAKMIP_C"/>
</dbReference>
<feature type="coiled-coil region" evidence="3">
    <location>
        <begin position="645"/>
        <end position="782"/>
    </location>
</feature>
<proteinExistence type="inferred from homology"/>
<gene>
    <name evidence="6" type="ORF">NDU88_001677</name>
</gene>
<dbReference type="Proteomes" id="UP001066276">
    <property type="component" value="Chromosome 1_1"/>
</dbReference>
<feature type="domain" description="Janus kinase and microtubule-interacting protein C-terminal" evidence="5">
    <location>
        <begin position="382"/>
        <end position="579"/>
    </location>
</feature>
<dbReference type="InterPro" id="IPR024836">
    <property type="entry name" value="JAKMIP"/>
</dbReference>
<evidence type="ECO:0000256" key="3">
    <source>
        <dbReference type="SAM" id="Coils"/>
    </source>
</evidence>
<keyword evidence="7" id="KW-1185">Reference proteome</keyword>
<name>A0AAV7WLL3_PLEWA</name>
<keyword evidence="2 3" id="KW-0175">Coiled coil</keyword>
<dbReference type="Pfam" id="PF16034">
    <property type="entry name" value="JAKMIP_CC3"/>
    <property type="match status" value="1"/>
</dbReference>
<evidence type="ECO:0000256" key="1">
    <source>
        <dbReference type="ARBA" id="ARBA00005239"/>
    </source>
</evidence>
<evidence type="ECO:0000259" key="5">
    <source>
        <dbReference type="Pfam" id="PF16034"/>
    </source>
</evidence>
<dbReference type="PANTHER" id="PTHR18935">
    <property type="entry name" value="GOLGIN SUBFAMILY A MEMBER 4-LIKE ISOFORM X1"/>
    <property type="match status" value="1"/>
</dbReference>
<feature type="coiled-coil region" evidence="3">
    <location>
        <begin position="255"/>
        <end position="338"/>
    </location>
</feature>
<organism evidence="6 7">
    <name type="scientific">Pleurodeles waltl</name>
    <name type="common">Iberian ribbed newt</name>
    <dbReference type="NCBI Taxonomy" id="8319"/>
    <lineage>
        <taxon>Eukaryota</taxon>
        <taxon>Metazoa</taxon>
        <taxon>Chordata</taxon>
        <taxon>Craniata</taxon>
        <taxon>Vertebrata</taxon>
        <taxon>Euteleostomi</taxon>
        <taxon>Amphibia</taxon>
        <taxon>Batrachia</taxon>
        <taxon>Caudata</taxon>
        <taxon>Salamandroidea</taxon>
        <taxon>Salamandridae</taxon>
        <taxon>Pleurodelinae</taxon>
        <taxon>Pleurodeles</taxon>
    </lineage>
</organism>
<dbReference type="GO" id="GO:0019900">
    <property type="term" value="F:kinase binding"/>
    <property type="evidence" value="ECO:0007669"/>
    <property type="project" value="InterPro"/>
</dbReference>
<comment type="caution">
    <text evidence="6">The sequence shown here is derived from an EMBL/GenBank/DDBJ whole genome shotgun (WGS) entry which is preliminary data.</text>
</comment>
<evidence type="ECO:0000313" key="7">
    <source>
        <dbReference type="Proteomes" id="UP001066276"/>
    </source>
</evidence>
<accession>A0AAV7WLL3</accession>
<sequence>MVGTTHRDLGVGKLREKLQEVKQERELDQHKHTAYISELKAKLHEEKMKELQAVREGLIRQHELEVARMVKIKDSEIQRIHSMLNVLRDGAADKVKTALLNEAREEARKVFDGERIKMQQEILELKSGKKQLEETLNNIMHSDKMKAADLRSAYQSHQDEVNRIKRESERDIRRLMDEIKGKDRVILALERELGAQAGHTQKLLLQKEALDEQLIQVKDAERYHSSPKKELPTGVTDMSEWMGNVVEQHVDERDQRRFQLKIAELNGVIRKLEDRNTLLADERNELLKRVREMEAQLKPLLEKNTRMTKKNEDMMHSIQRMEEKIKSVSRDNAELKEKLSTPCPLRRHPSFNDLSITQEQEMEFLRLQVMEQQQIIDDFSVEREQLLRCKIAKRKNLKAPKRHVVETFFGFDEESVDSETSSVASYTTDKTDRTPATPEEELDDGTPKEESDLRFRQLTREYQALQRAYALLQEQVGGTLDAEREARTREQLQADLIRCQAKIEDLENSLVAKGQDSKWVEEKQLLLRTNQELLEKIHRLEVEENHLQNEMQDARDQNELLEFRVLELEERERRSPAFNLHIAAFPEKNGSALQLFCHQEGIKDIDISELMKKLDILGDNGNLRNEEQVAVIQAGTVLSLCEKWLKQIEGTEAALTQKMIDLENEKDLFSKQKGYLEEELDYRKQALDQAYMKIQDLEATLYNALQQEPGKRAGECLNEAQRDDLRAAVEKLRRQILRQSREFDSQILHERMELLQQAQQRIRELEDKIELQKRQLKEIEEKRSFCGLDDKSEWINMHILRAHGINSKCQNAANEEAVIYFSHFTFLNLFVKTFTLYLNPQNLCNC</sequence>
<dbReference type="GO" id="GO:0050811">
    <property type="term" value="F:GABA receptor binding"/>
    <property type="evidence" value="ECO:0007669"/>
    <property type="project" value="TreeGrafter"/>
</dbReference>
<dbReference type="EMBL" id="JANPWB010000001">
    <property type="protein sequence ID" value="KAJ1214049.1"/>
    <property type="molecule type" value="Genomic_DNA"/>
</dbReference>
<reference evidence="6" key="1">
    <citation type="journal article" date="2022" name="bioRxiv">
        <title>Sequencing and chromosome-scale assembly of the giantPleurodeles waltlgenome.</title>
        <authorList>
            <person name="Brown T."/>
            <person name="Elewa A."/>
            <person name="Iarovenko S."/>
            <person name="Subramanian E."/>
            <person name="Araus A.J."/>
            <person name="Petzold A."/>
            <person name="Susuki M."/>
            <person name="Suzuki K.-i.T."/>
            <person name="Hayashi T."/>
            <person name="Toyoda A."/>
            <person name="Oliveira C."/>
            <person name="Osipova E."/>
            <person name="Leigh N.D."/>
            <person name="Simon A."/>
            <person name="Yun M.H."/>
        </authorList>
    </citation>
    <scope>NUCLEOTIDE SEQUENCE</scope>
    <source>
        <strain evidence="6">20211129_DDA</strain>
        <tissue evidence="6">Liver</tissue>
    </source>
</reference>
<feature type="coiled-coil region" evidence="3">
    <location>
        <begin position="115"/>
        <end position="192"/>
    </location>
</feature>
<dbReference type="GO" id="GO:0008017">
    <property type="term" value="F:microtubule binding"/>
    <property type="evidence" value="ECO:0007669"/>
    <property type="project" value="InterPro"/>
</dbReference>
<feature type="coiled-coil region" evidence="3">
    <location>
        <begin position="11"/>
        <end position="61"/>
    </location>
</feature>